<dbReference type="OrthoDB" id="6167817at2"/>
<gene>
    <name evidence="10" type="ORF">GTGU_02670</name>
</gene>
<dbReference type="PROSITE" id="PS50111">
    <property type="entry name" value="CHEMOTAXIS_TRANSDUC_2"/>
    <property type="match status" value="1"/>
</dbReference>
<evidence type="ECO:0000256" key="5">
    <source>
        <dbReference type="ARBA" id="ARBA00029447"/>
    </source>
</evidence>
<dbReference type="PROSITE" id="PS50885">
    <property type="entry name" value="HAMP"/>
    <property type="match status" value="1"/>
</dbReference>
<dbReference type="AlphaFoldDB" id="A0A085A7F6"/>
<keyword evidence="4 6" id="KW-0807">Transducer</keyword>
<dbReference type="EMBL" id="JMTB01000085">
    <property type="protein sequence ID" value="KFC06151.1"/>
    <property type="molecule type" value="Genomic_DNA"/>
</dbReference>
<sequence length="516" mass="57002">MTITHRLLFTYSLLSAALIGMAILAIAIVSGFQTRFQYVQNNTLPSILNIGRMIDESNSLMILFYPHKNSTDLSWTKEIETNAYDLIHNIKSMSQDYLKNNISDEKDRQMTEIALTKLQKIETELPVFFEKYRSGNVDAALKATQGRNSIGEVTRQLIDVYHEQLQLNVDIGNRLDKENDKTFKLILWYLIGGSSASILILGFFTIKTIFSIRQQLNNMRQTMETASENLDLTLRLDDSNMDEIGFMAKAFNHLVESVSISLEKVELSTQSVTLASTQISAGNEDLSSRTEEQATSLEETVASMSELSETVRQTAENTVFASQLAKNASEISEDSADRVRTMLATMGDIRESSEKITNIIAIIEGIAFQTNILALNASVEAARAGEQGRGFAVVASEVRNLAQRSSSSAREIKALIESSINFVTTGFAQVEGVSNNIVQVNDVVRQVKELVDSISVAASEQSQGIRHIHQAVSQMDDVTQQNAALVEEVASASRSLMEQATTLNKLVKTFTLAVPS</sequence>
<evidence type="ECO:0000256" key="4">
    <source>
        <dbReference type="ARBA" id="ARBA00023224"/>
    </source>
</evidence>
<dbReference type="PANTHER" id="PTHR43531">
    <property type="entry name" value="PROTEIN ICFG"/>
    <property type="match status" value="1"/>
</dbReference>
<evidence type="ECO:0000256" key="3">
    <source>
        <dbReference type="ARBA" id="ARBA00022500"/>
    </source>
</evidence>
<dbReference type="CDD" id="cd11386">
    <property type="entry name" value="MCP_signal"/>
    <property type="match status" value="1"/>
</dbReference>
<dbReference type="RefSeq" id="WP_051857344.1">
    <property type="nucleotide sequence ID" value="NZ_JMTB01000085.1"/>
</dbReference>
<evidence type="ECO:0000256" key="6">
    <source>
        <dbReference type="PROSITE-ProRule" id="PRU00284"/>
    </source>
</evidence>
<dbReference type="PANTHER" id="PTHR43531:SF14">
    <property type="entry name" value="METHYL-ACCEPTING CHEMOTAXIS PROTEIN I-RELATED"/>
    <property type="match status" value="1"/>
</dbReference>
<feature type="transmembrane region" description="Helical" evidence="7">
    <location>
        <begin position="7"/>
        <end position="32"/>
    </location>
</feature>
<dbReference type="Pfam" id="PF00672">
    <property type="entry name" value="HAMP"/>
    <property type="match status" value="1"/>
</dbReference>
<evidence type="ECO:0000313" key="10">
    <source>
        <dbReference type="EMBL" id="KFC06151.1"/>
    </source>
</evidence>
<dbReference type="GO" id="GO:0007165">
    <property type="term" value="P:signal transduction"/>
    <property type="evidence" value="ECO:0007669"/>
    <property type="project" value="UniProtKB-KW"/>
</dbReference>
<dbReference type="GO" id="GO:0004888">
    <property type="term" value="F:transmembrane signaling receptor activity"/>
    <property type="evidence" value="ECO:0007669"/>
    <property type="project" value="InterPro"/>
</dbReference>
<dbReference type="SMART" id="SM00304">
    <property type="entry name" value="HAMP"/>
    <property type="match status" value="1"/>
</dbReference>
<evidence type="ECO:0000256" key="2">
    <source>
        <dbReference type="ARBA" id="ARBA00022481"/>
    </source>
</evidence>
<dbReference type="SUPFAM" id="SSF58104">
    <property type="entry name" value="Methyl-accepting chemotaxis protein (MCP) signaling domain"/>
    <property type="match status" value="1"/>
</dbReference>
<keyword evidence="7" id="KW-1133">Transmembrane helix</keyword>
<dbReference type="InterPro" id="IPR003660">
    <property type="entry name" value="HAMP_dom"/>
</dbReference>
<feature type="domain" description="HAMP" evidence="9">
    <location>
        <begin position="210"/>
        <end position="263"/>
    </location>
</feature>
<organism evidence="10 11">
    <name type="scientific">Trabulsiella guamensis ATCC 49490</name>
    <dbReference type="NCBI Taxonomy" id="1005994"/>
    <lineage>
        <taxon>Bacteria</taxon>
        <taxon>Pseudomonadati</taxon>
        <taxon>Pseudomonadota</taxon>
        <taxon>Gammaproteobacteria</taxon>
        <taxon>Enterobacterales</taxon>
        <taxon>Enterobacteriaceae</taxon>
        <taxon>Trabulsiella</taxon>
    </lineage>
</organism>
<keyword evidence="7" id="KW-0472">Membrane</keyword>
<keyword evidence="11" id="KW-1185">Reference proteome</keyword>
<dbReference type="eggNOG" id="COG0840">
    <property type="taxonomic scope" value="Bacteria"/>
</dbReference>
<dbReference type="Proteomes" id="UP000028630">
    <property type="component" value="Unassembled WGS sequence"/>
</dbReference>
<evidence type="ECO:0000259" key="9">
    <source>
        <dbReference type="PROSITE" id="PS50885"/>
    </source>
</evidence>
<keyword evidence="7" id="KW-0812">Transmembrane</keyword>
<name>A0A085A7F6_9ENTR</name>
<dbReference type="FunFam" id="1.10.287.950:FF:000001">
    <property type="entry name" value="Methyl-accepting chemotaxis sensory transducer"/>
    <property type="match status" value="1"/>
</dbReference>
<evidence type="ECO:0000256" key="7">
    <source>
        <dbReference type="SAM" id="Phobius"/>
    </source>
</evidence>
<dbReference type="SMART" id="SM00283">
    <property type="entry name" value="MA"/>
    <property type="match status" value="1"/>
</dbReference>
<evidence type="ECO:0000256" key="1">
    <source>
        <dbReference type="ARBA" id="ARBA00004429"/>
    </source>
</evidence>
<dbReference type="Pfam" id="PF00015">
    <property type="entry name" value="MCPsignal"/>
    <property type="match status" value="1"/>
</dbReference>
<comment type="similarity">
    <text evidence="5">Belongs to the methyl-accepting chemotaxis (MCP) protein family.</text>
</comment>
<dbReference type="Gene3D" id="1.10.287.950">
    <property type="entry name" value="Methyl-accepting chemotaxis protein"/>
    <property type="match status" value="1"/>
</dbReference>
<feature type="transmembrane region" description="Helical" evidence="7">
    <location>
        <begin position="186"/>
        <end position="210"/>
    </location>
</feature>
<dbReference type="GO" id="GO:0006935">
    <property type="term" value="P:chemotaxis"/>
    <property type="evidence" value="ECO:0007669"/>
    <property type="project" value="UniProtKB-KW"/>
</dbReference>
<dbReference type="CDD" id="cd06225">
    <property type="entry name" value="HAMP"/>
    <property type="match status" value="1"/>
</dbReference>
<accession>A0A085A7F6</accession>
<comment type="caution">
    <text evidence="10">The sequence shown here is derived from an EMBL/GenBank/DDBJ whole genome shotgun (WGS) entry which is preliminary data.</text>
</comment>
<comment type="subcellular location">
    <subcellularLocation>
        <location evidence="1">Cell inner membrane</location>
        <topology evidence="1">Multi-pass membrane protein</topology>
    </subcellularLocation>
</comment>
<dbReference type="InterPro" id="IPR004090">
    <property type="entry name" value="Chemotax_Me-accpt_rcpt"/>
</dbReference>
<dbReference type="InterPro" id="IPR051310">
    <property type="entry name" value="MCP_chemotaxis"/>
</dbReference>
<dbReference type="PRINTS" id="PR00260">
    <property type="entry name" value="CHEMTRNSDUCR"/>
</dbReference>
<feature type="domain" description="Methyl-accepting transducer" evidence="8">
    <location>
        <begin position="268"/>
        <end position="497"/>
    </location>
</feature>
<proteinExistence type="inferred from homology"/>
<keyword evidence="3" id="KW-0145">Chemotaxis</keyword>
<evidence type="ECO:0000313" key="11">
    <source>
        <dbReference type="Proteomes" id="UP000028630"/>
    </source>
</evidence>
<keyword evidence="2" id="KW-0488">Methylation</keyword>
<protein>
    <submittedName>
        <fullName evidence="10">Methyl-accepting chemotaxis protein I</fullName>
    </submittedName>
</protein>
<reference evidence="11" key="1">
    <citation type="submission" date="2014-05" db="EMBL/GenBank/DDBJ databases">
        <title>ATOL: Assembling a taxonomically balanced genome-scale reconstruction of the evolutionary history of the Enterobacteriaceae.</title>
        <authorList>
            <person name="Plunkett G. III"/>
            <person name="Neeno-Eckwall E.C."/>
            <person name="Glasner J.D."/>
            <person name="Perna N.T."/>
        </authorList>
    </citation>
    <scope>NUCLEOTIDE SEQUENCE [LARGE SCALE GENOMIC DNA]</scope>
    <source>
        <strain evidence="11">ATCC 49490</strain>
    </source>
</reference>
<evidence type="ECO:0000259" key="8">
    <source>
        <dbReference type="PROSITE" id="PS50111"/>
    </source>
</evidence>
<dbReference type="GO" id="GO:0005886">
    <property type="term" value="C:plasma membrane"/>
    <property type="evidence" value="ECO:0007669"/>
    <property type="project" value="UniProtKB-SubCell"/>
</dbReference>
<dbReference type="InterPro" id="IPR004089">
    <property type="entry name" value="MCPsignal_dom"/>
</dbReference>